<dbReference type="HOGENOM" id="CLU_045202_0_0_1"/>
<dbReference type="KEGG" id="gtr:GLOTRDRAFT_109561"/>
<feature type="region of interest" description="Disordered" evidence="5">
    <location>
        <begin position="1"/>
        <end position="29"/>
    </location>
</feature>
<dbReference type="Gene3D" id="2.130.10.10">
    <property type="entry name" value="YVTN repeat-like/Quinoprotein amine dehydrogenase"/>
    <property type="match status" value="2"/>
</dbReference>
<dbReference type="OrthoDB" id="340259at2759"/>
<evidence type="ECO:0000313" key="6">
    <source>
        <dbReference type="EMBL" id="EPQ59160.1"/>
    </source>
</evidence>
<evidence type="ECO:0000313" key="7">
    <source>
        <dbReference type="Proteomes" id="UP000030669"/>
    </source>
</evidence>
<dbReference type="GO" id="GO:0006406">
    <property type="term" value="P:mRNA export from nucleus"/>
    <property type="evidence" value="ECO:0007669"/>
    <property type="project" value="InterPro"/>
</dbReference>
<evidence type="ECO:0000256" key="5">
    <source>
        <dbReference type="SAM" id="MobiDB-lite"/>
    </source>
</evidence>
<dbReference type="Proteomes" id="UP000030669">
    <property type="component" value="Unassembled WGS sequence"/>
</dbReference>
<keyword evidence="2" id="KW-0677">Repeat</keyword>
<dbReference type="GeneID" id="19299063"/>
<sequence>MSTATGRKEDEDEIPQLEKPPSPPPHTTFAARGVLIPTFSAFRPRDMRITSSQAMTHVAWNADGRKLAAVGIDRIVRVFQPEKSLEMRSATLYSGGHSDDVDYVAWHPIHSELFCSSSQRDRRITFWDARQSRHVQQLSLKYSPLEVIYSPDGRRIMCVSTNTQLIFLEYGKSGDDTKESWHPVIKVDKGTGHSPTASTAIFNHTGEEIISSNHNTHSLRTQDYETFSDKQSVPAHVGGCSTIALDPRGRYIATGSYDSIVNLFDTTELICVRTIAACDNAITALSFSYDGEFLAIANTGTYIDICATETGVPLHRVPALAPSSAVAWHPWKHAIAYCGQTKAREGGPPPAAVLSIFGAT</sequence>
<dbReference type="InterPro" id="IPR015943">
    <property type="entry name" value="WD40/YVTN_repeat-like_dom_sf"/>
</dbReference>
<keyword evidence="7" id="KW-1185">Reference proteome</keyword>
<dbReference type="SUPFAM" id="SSF50978">
    <property type="entry name" value="WD40 repeat-like"/>
    <property type="match status" value="1"/>
</dbReference>
<name>S7RWA6_GLOTA</name>
<dbReference type="InterPro" id="IPR001680">
    <property type="entry name" value="WD40_rpt"/>
</dbReference>
<organism evidence="6 7">
    <name type="scientific">Gloeophyllum trabeum (strain ATCC 11539 / FP-39264 / Madison 617)</name>
    <name type="common">Brown rot fungus</name>
    <dbReference type="NCBI Taxonomy" id="670483"/>
    <lineage>
        <taxon>Eukaryota</taxon>
        <taxon>Fungi</taxon>
        <taxon>Dikarya</taxon>
        <taxon>Basidiomycota</taxon>
        <taxon>Agaricomycotina</taxon>
        <taxon>Agaricomycetes</taxon>
        <taxon>Gloeophyllales</taxon>
        <taxon>Gloeophyllaceae</taxon>
        <taxon>Gloeophyllum</taxon>
    </lineage>
</organism>
<accession>S7RWA6</accession>
<dbReference type="AlphaFoldDB" id="S7RWA6"/>
<dbReference type="STRING" id="670483.S7RWA6"/>
<dbReference type="PANTHER" id="PTHR22839">
    <property type="entry name" value="THO COMPLEX SUBUNIT 3 THO3"/>
    <property type="match status" value="1"/>
</dbReference>
<dbReference type="EMBL" id="KB469297">
    <property type="protein sequence ID" value="EPQ59160.1"/>
    <property type="molecule type" value="Genomic_DNA"/>
</dbReference>
<dbReference type="InterPro" id="IPR036322">
    <property type="entry name" value="WD40_repeat_dom_sf"/>
</dbReference>
<dbReference type="GO" id="GO:0000445">
    <property type="term" value="C:THO complex part of transcription export complex"/>
    <property type="evidence" value="ECO:0007669"/>
    <property type="project" value="TreeGrafter"/>
</dbReference>
<dbReference type="RefSeq" id="XP_007862222.1">
    <property type="nucleotide sequence ID" value="XM_007864031.1"/>
</dbReference>
<evidence type="ECO:0000256" key="2">
    <source>
        <dbReference type="ARBA" id="ARBA00022737"/>
    </source>
</evidence>
<dbReference type="InterPro" id="IPR040132">
    <property type="entry name" value="Tex1/THOC3"/>
</dbReference>
<evidence type="ECO:0000256" key="3">
    <source>
        <dbReference type="ARBA" id="ARBA00046343"/>
    </source>
</evidence>
<comment type="similarity">
    <text evidence="3">Belongs to the THOC3 family.</text>
</comment>
<feature type="repeat" description="WD" evidence="4">
    <location>
        <begin position="94"/>
        <end position="137"/>
    </location>
</feature>
<dbReference type="SMART" id="SM00320">
    <property type="entry name" value="WD40"/>
    <property type="match status" value="4"/>
</dbReference>
<dbReference type="OMA" id="WNADGRH"/>
<protein>
    <submittedName>
        <fullName evidence="6">WD40 repeat-like protein</fullName>
    </submittedName>
</protein>
<gene>
    <name evidence="6" type="ORF">GLOTRDRAFT_109561</name>
</gene>
<evidence type="ECO:0000256" key="4">
    <source>
        <dbReference type="PROSITE-ProRule" id="PRU00221"/>
    </source>
</evidence>
<reference evidence="6 7" key="1">
    <citation type="journal article" date="2012" name="Science">
        <title>The Paleozoic origin of enzymatic lignin decomposition reconstructed from 31 fungal genomes.</title>
        <authorList>
            <person name="Floudas D."/>
            <person name="Binder M."/>
            <person name="Riley R."/>
            <person name="Barry K."/>
            <person name="Blanchette R.A."/>
            <person name="Henrissat B."/>
            <person name="Martinez A.T."/>
            <person name="Otillar R."/>
            <person name="Spatafora J.W."/>
            <person name="Yadav J.S."/>
            <person name="Aerts A."/>
            <person name="Benoit I."/>
            <person name="Boyd A."/>
            <person name="Carlson A."/>
            <person name="Copeland A."/>
            <person name="Coutinho P.M."/>
            <person name="de Vries R.P."/>
            <person name="Ferreira P."/>
            <person name="Findley K."/>
            <person name="Foster B."/>
            <person name="Gaskell J."/>
            <person name="Glotzer D."/>
            <person name="Gorecki P."/>
            <person name="Heitman J."/>
            <person name="Hesse C."/>
            <person name="Hori C."/>
            <person name="Igarashi K."/>
            <person name="Jurgens J.A."/>
            <person name="Kallen N."/>
            <person name="Kersten P."/>
            <person name="Kohler A."/>
            <person name="Kuees U."/>
            <person name="Kumar T.K.A."/>
            <person name="Kuo A."/>
            <person name="LaButti K."/>
            <person name="Larrondo L.F."/>
            <person name="Lindquist E."/>
            <person name="Ling A."/>
            <person name="Lombard V."/>
            <person name="Lucas S."/>
            <person name="Lundell T."/>
            <person name="Martin R."/>
            <person name="McLaughlin D.J."/>
            <person name="Morgenstern I."/>
            <person name="Morin E."/>
            <person name="Murat C."/>
            <person name="Nagy L.G."/>
            <person name="Nolan M."/>
            <person name="Ohm R.A."/>
            <person name="Patyshakuliyeva A."/>
            <person name="Rokas A."/>
            <person name="Ruiz-Duenas F.J."/>
            <person name="Sabat G."/>
            <person name="Salamov A."/>
            <person name="Samejima M."/>
            <person name="Schmutz J."/>
            <person name="Slot J.C."/>
            <person name="St John F."/>
            <person name="Stenlid J."/>
            <person name="Sun H."/>
            <person name="Sun S."/>
            <person name="Syed K."/>
            <person name="Tsang A."/>
            <person name="Wiebenga A."/>
            <person name="Young D."/>
            <person name="Pisabarro A."/>
            <person name="Eastwood D.C."/>
            <person name="Martin F."/>
            <person name="Cullen D."/>
            <person name="Grigoriev I.V."/>
            <person name="Hibbett D.S."/>
        </authorList>
    </citation>
    <scope>NUCLEOTIDE SEQUENCE [LARGE SCALE GENOMIC DNA]</scope>
    <source>
        <strain evidence="6 7">ATCC 11539</strain>
    </source>
</reference>
<dbReference type="Pfam" id="PF00400">
    <property type="entry name" value="WD40"/>
    <property type="match status" value="4"/>
</dbReference>
<evidence type="ECO:0000256" key="1">
    <source>
        <dbReference type="ARBA" id="ARBA00022574"/>
    </source>
</evidence>
<dbReference type="PROSITE" id="PS50082">
    <property type="entry name" value="WD_REPEATS_2"/>
    <property type="match status" value="2"/>
</dbReference>
<keyword evidence="1 4" id="KW-0853">WD repeat</keyword>
<proteinExistence type="inferred from homology"/>
<dbReference type="eggNOG" id="KOG1407">
    <property type="taxonomic scope" value="Eukaryota"/>
</dbReference>
<dbReference type="PANTHER" id="PTHR22839:SF0">
    <property type="entry name" value="THO COMPLEX SUBUNIT 3"/>
    <property type="match status" value="1"/>
</dbReference>
<feature type="repeat" description="WD" evidence="4">
    <location>
        <begin position="233"/>
        <end position="274"/>
    </location>
</feature>